<proteinExistence type="inferred from homology"/>
<evidence type="ECO:0000256" key="1">
    <source>
        <dbReference type="ARBA" id="ARBA00007484"/>
    </source>
</evidence>
<dbReference type="GO" id="GO:0004252">
    <property type="term" value="F:serine-type endopeptidase activity"/>
    <property type="evidence" value="ECO:0007669"/>
    <property type="project" value="UniProtKB-EC"/>
</dbReference>
<evidence type="ECO:0000256" key="6">
    <source>
        <dbReference type="ARBA" id="ARBA00022813"/>
    </source>
</evidence>
<dbReference type="InterPro" id="IPR006200">
    <property type="entry name" value="LexA"/>
</dbReference>
<dbReference type="EMBL" id="CP114052">
    <property type="protein sequence ID" value="WAW15723.1"/>
    <property type="molecule type" value="Genomic_DNA"/>
</dbReference>
<evidence type="ECO:0000256" key="5">
    <source>
        <dbReference type="ARBA" id="ARBA00022801"/>
    </source>
</evidence>
<dbReference type="Pfam" id="PF00717">
    <property type="entry name" value="Peptidase_S24"/>
    <property type="match status" value="1"/>
</dbReference>
<keyword evidence="10 12" id="KW-0234">DNA repair</keyword>
<dbReference type="PANTHER" id="PTHR33516">
    <property type="entry name" value="LEXA REPRESSOR"/>
    <property type="match status" value="1"/>
</dbReference>
<evidence type="ECO:0000256" key="2">
    <source>
        <dbReference type="ARBA" id="ARBA00022491"/>
    </source>
</evidence>
<keyword evidence="9 12" id="KW-0804">Transcription</keyword>
<name>A0ABY7JUF4_9FIRM</name>
<keyword evidence="7 12" id="KW-0805">Transcription regulation</keyword>
<feature type="domain" description="Peptidase S24/S26A/S26B/S26C" evidence="14">
    <location>
        <begin position="90"/>
        <end position="208"/>
    </location>
</feature>
<dbReference type="InterPro" id="IPR050077">
    <property type="entry name" value="LexA_repressor"/>
</dbReference>
<keyword evidence="6 12" id="KW-0068">Autocatalytic cleavage</keyword>
<evidence type="ECO:0000256" key="4">
    <source>
        <dbReference type="ARBA" id="ARBA00022763"/>
    </source>
</evidence>
<evidence type="ECO:0000259" key="14">
    <source>
        <dbReference type="Pfam" id="PF00717"/>
    </source>
</evidence>
<gene>
    <name evidence="12 16" type="primary">lexA</name>
    <name evidence="16" type="ORF">O0R46_04535</name>
</gene>
<feature type="site" description="Cleavage; by autolysis" evidence="12">
    <location>
        <begin position="97"/>
        <end position="98"/>
    </location>
</feature>
<feature type="active site" description="For autocatalytic cleavage activity" evidence="12">
    <location>
        <position position="171"/>
    </location>
</feature>
<evidence type="ECO:0000256" key="8">
    <source>
        <dbReference type="ARBA" id="ARBA00023125"/>
    </source>
</evidence>
<keyword evidence="3 12" id="KW-0235">DNA replication</keyword>
<dbReference type="InterPro" id="IPR039418">
    <property type="entry name" value="LexA-like"/>
</dbReference>
<dbReference type="NCBIfam" id="TIGR00498">
    <property type="entry name" value="lexA"/>
    <property type="match status" value="1"/>
</dbReference>
<dbReference type="Pfam" id="PF01726">
    <property type="entry name" value="LexA_DNA_bind"/>
    <property type="match status" value="1"/>
</dbReference>
<dbReference type="RefSeq" id="WP_269312401.1">
    <property type="nucleotide sequence ID" value="NZ_CP114052.1"/>
</dbReference>
<evidence type="ECO:0000256" key="7">
    <source>
        <dbReference type="ARBA" id="ARBA00023015"/>
    </source>
</evidence>
<feature type="active site" description="For autocatalytic cleavage activity" evidence="12">
    <location>
        <position position="132"/>
    </location>
</feature>
<sequence length="215" mass="24167">MYEDLKPKQLAVLQFLKEHSGRFGYPPSVREICSHLDIKSTSTVFAILNHLEKKTYIRRDPTKPRAIEILDPSFSNSSNLNYNPEIIQLPLVGRIAAGQPILAEENIEEYMSLPSSHIKGKDCFMLRVSGDSMVNAGIFDKDYIIVDSSVKNPSNGDIVAALVDENGATVKTFRKNKNDKNKIQLIPENDNYEIMQFHASQVSILGRVTGVFRLL</sequence>
<dbReference type="SUPFAM" id="SSF51306">
    <property type="entry name" value="LexA/Signal peptidase"/>
    <property type="match status" value="1"/>
</dbReference>
<dbReference type="InterPro" id="IPR015927">
    <property type="entry name" value="Peptidase_S24_S26A/B/C"/>
</dbReference>
<dbReference type="InterPro" id="IPR036390">
    <property type="entry name" value="WH_DNA-bd_sf"/>
</dbReference>
<dbReference type="EC" id="3.4.21.88" evidence="12"/>
<dbReference type="SUPFAM" id="SSF46785">
    <property type="entry name" value="Winged helix' DNA-binding domain"/>
    <property type="match status" value="1"/>
</dbReference>
<feature type="DNA-binding region" description="H-T-H motif" evidence="12">
    <location>
        <begin position="29"/>
        <end position="49"/>
    </location>
</feature>
<comment type="similarity">
    <text evidence="1 12 13">Belongs to the peptidase S24 family.</text>
</comment>
<organism evidence="16 17">
    <name type="scientific">Peptostreptococcus equinus</name>
    <dbReference type="NCBI Taxonomy" id="3003601"/>
    <lineage>
        <taxon>Bacteria</taxon>
        <taxon>Bacillati</taxon>
        <taxon>Bacillota</taxon>
        <taxon>Clostridia</taxon>
        <taxon>Peptostreptococcales</taxon>
        <taxon>Peptostreptococcaceae</taxon>
        <taxon>Peptostreptococcus</taxon>
    </lineage>
</organism>
<dbReference type="InterPro" id="IPR036286">
    <property type="entry name" value="LexA/Signal_pep-like_sf"/>
</dbReference>
<evidence type="ECO:0000256" key="13">
    <source>
        <dbReference type="RuleBase" id="RU003991"/>
    </source>
</evidence>
<dbReference type="InterPro" id="IPR006199">
    <property type="entry name" value="LexA_DNA-bd_dom"/>
</dbReference>
<evidence type="ECO:0000256" key="11">
    <source>
        <dbReference type="ARBA" id="ARBA00023236"/>
    </source>
</evidence>
<keyword evidence="8 12" id="KW-0238">DNA-binding</keyword>
<dbReference type="HAMAP" id="MF_00015">
    <property type="entry name" value="LexA"/>
    <property type="match status" value="1"/>
</dbReference>
<keyword evidence="17" id="KW-1185">Reference proteome</keyword>
<keyword evidence="4 12" id="KW-0227">DNA damage</keyword>
<comment type="catalytic activity">
    <reaction evidence="12">
        <text>Hydrolysis of Ala-|-Gly bond in repressor LexA.</text>
        <dbReference type="EC" id="3.4.21.88"/>
    </reaction>
</comment>
<dbReference type="InterPro" id="IPR036388">
    <property type="entry name" value="WH-like_DNA-bd_sf"/>
</dbReference>
<feature type="domain" description="LexA repressor DNA-binding" evidence="15">
    <location>
        <begin position="3"/>
        <end position="66"/>
    </location>
</feature>
<accession>A0ABY7JUF4</accession>
<protein>
    <recommendedName>
        <fullName evidence="12">LexA repressor</fullName>
        <ecNumber evidence="12">3.4.21.88</ecNumber>
    </recommendedName>
</protein>
<dbReference type="Proteomes" id="UP001164187">
    <property type="component" value="Chromosome"/>
</dbReference>
<evidence type="ECO:0000256" key="12">
    <source>
        <dbReference type="HAMAP-Rule" id="MF_00015"/>
    </source>
</evidence>
<dbReference type="PANTHER" id="PTHR33516:SF2">
    <property type="entry name" value="LEXA REPRESSOR-RELATED"/>
    <property type="match status" value="1"/>
</dbReference>
<comment type="subunit">
    <text evidence="12">Homodimer.</text>
</comment>
<evidence type="ECO:0000313" key="16">
    <source>
        <dbReference type="EMBL" id="WAW15723.1"/>
    </source>
</evidence>
<evidence type="ECO:0000256" key="10">
    <source>
        <dbReference type="ARBA" id="ARBA00023204"/>
    </source>
</evidence>
<evidence type="ECO:0000313" key="17">
    <source>
        <dbReference type="Proteomes" id="UP001164187"/>
    </source>
</evidence>
<dbReference type="Gene3D" id="1.10.10.10">
    <property type="entry name" value="Winged helix-like DNA-binding domain superfamily/Winged helix DNA-binding domain"/>
    <property type="match status" value="1"/>
</dbReference>
<evidence type="ECO:0000256" key="3">
    <source>
        <dbReference type="ARBA" id="ARBA00022705"/>
    </source>
</evidence>
<dbReference type="Gene3D" id="2.10.109.10">
    <property type="entry name" value="Umud Fragment, subunit A"/>
    <property type="match status" value="1"/>
</dbReference>
<dbReference type="InterPro" id="IPR006197">
    <property type="entry name" value="Peptidase_S24_LexA"/>
</dbReference>
<keyword evidence="2 12" id="KW-0678">Repressor</keyword>
<reference evidence="16" key="1">
    <citation type="submission" date="2022-12" db="EMBL/GenBank/DDBJ databases">
        <title>Peptostreptococcus.</title>
        <authorList>
            <person name="Lee S.H."/>
        </authorList>
    </citation>
    <scope>NUCLEOTIDE SEQUENCE</scope>
    <source>
        <strain evidence="16">CBA3647</strain>
    </source>
</reference>
<dbReference type="CDD" id="cd06529">
    <property type="entry name" value="S24_LexA-like"/>
    <property type="match status" value="1"/>
</dbReference>
<comment type="function">
    <text evidence="12">Represses a number of genes involved in the response to DNA damage (SOS response), including recA and lexA. In the presence of single-stranded DNA, RecA interacts with LexA causing an autocatalytic cleavage which disrupts the DNA-binding part of LexA, leading to derepression of the SOS regulon and eventually DNA repair.</text>
</comment>
<evidence type="ECO:0000256" key="9">
    <source>
        <dbReference type="ARBA" id="ARBA00023163"/>
    </source>
</evidence>
<evidence type="ECO:0000259" key="15">
    <source>
        <dbReference type="Pfam" id="PF01726"/>
    </source>
</evidence>
<dbReference type="PRINTS" id="PR00726">
    <property type="entry name" value="LEXASERPTASE"/>
</dbReference>
<keyword evidence="11 12" id="KW-0742">SOS response</keyword>
<keyword evidence="5 12" id="KW-0378">Hydrolase</keyword>